<evidence type="ECO:0000313" key="3">
    <source>
        <dbReference type="Proteomes" id="UP000559027"/>
    </source>
</evidence>
<feature type="compositionally biased region" description="Polar residues" evidence="1">
    <location>
        <begin position="106"/>
        <end position="155"/>
    </location>
</feature>
<name>A0A8H5GBV3_9AGAR</name>
<dbReference type="EMBL" id="JAACJO010000002">
    <property type="protein sequence ID" value="KAF5362097.1"/>
    <property type="molecule type" value="Genomic_DNA"/>
</dbReference>
<feature type="region of interest" description="Disordered" evidence="1">
    <location>
        <begin position="1"/>
        <end position="198"/>
    </location>
</feature>
<protein>
    <submittedName>
        <fullName evidence="2">Uncharacterized protein</fullName>
    </submittedName>
</protein>
<reference evidence="2 3" key="1">
    <citation type="journal article" date="2020" name="ISME J.">
        <title>Uncovering the hidden diversity of litter-decomposition mechanisms in mushroom-forming fungi.</title>
        <authorList>
            <person name="Floudas D."/>
            <person name="Bentzer J."/>
            <person name="Ahren D."/>
            <person name="Johansson T."/>
            <person name="Persson P."/>
            <person name="Tunlid A."/>
        </authorList>
    </citation>
    <scope>NUCLEOTIDE SEQUENCE [LARGE SCALE GENOMIC DNA]</scope>
    <source>
        <strain evidence="2 3">CBS 146.42</strain>
    </source>
</reference>
<evidence type="ECO:0000313" key="2">
    <source>
        <dbReference type="EMBL" id="KAF5362097.1"/>
    </source>
</evidence>
<feature type="compositionally biased region" description="Polar residues" evidence="1">
    <location>
        <begin position="1"/>
        <end position="28"/>
    </location>
</feature>
<dbReference type="AlphaFoldDB" id="A0A8H5GBV3"/>
<proteinExistence type="predicted"/>
<feature type="compositionally biased region" description="Low complexity" evidence="1">
    <location>
        <begin position="31"/>
        <end position="47"/>
    </location>
</feature>
<organism evidence="2 3">
    <name type="scientific">Leucocoprinus leucothites</name>
    <dbReference type="NCBI Taxonomy" id="201217"/>
    <lineage>
        <taxon>Eukaryota</taxon>
        <taxon>Fungi</taxon>
        <taxon>Dikarya</taxon>
        <taxon>Basidiomycota</taxon>
        <taxon>Agaricomycotina</taxon>
        <taxon>Agaricomycetes</taxon>
        <taxon>Agaricomycetidae</taxon>
        <taxon>Agaricales</taxon>
        <taxon>Agaricineae</taxon>
        <taxon>Agaricaceae</taxon>
        <taxon>Leucocoprinus</taxon>
    </lineage>
</organism>
<sequence>MAPRTSHSLNSATPMVNPGQANNQTKGGLTSRGPAGAPSSQSGSISQTLPMARSTVTPVSTSTSLGPVNPPQIGPLPRDALPSSRSQAGATRSSQGQSVPRAPVSDTHSQPRNRSRTGSESAQSHTPGTNPQPSIRSRAGSTSGPAPSVTSSRPASISGPLASTTSSQPRSQSRGRPAITSTASSRHVSRSREPPVSRVTLDLNSLDSAKLEIADQAYHGWFCVAINPDTVGSSRIAFAYFWIPPESNGEGGAAWKIKHYNFEGLESTHKLSLVPQAESIRSLSMGGSVLTLLVLSRAQIPENKFSVIEKALKKAVEVTNNDLGLRKNQLMESCIKHALLYLVSAKMIQTKKAGGLAVNITPLWEEVDQMINNAETLGNHFGIATNSW</sequence>
<feature type="compositionally biased region" description="Polar residues" evidence="1">
    <location>
        <begin position="83"/>
        <end position="98"/>
    </location>
</feature>
<dbReference type="Proteomes" id="UP000559027">
    <property type="component" value="Unassembled WGS sequence"/>
</dbReference>
<accession>A0A8H5GBV3</accession>
<keyword evidence="3" id="KW-1185">Reference proteome</keyword>
<feature type="compositionally biased region" description="Low complexity" evidence="1">
    <location>
        <begin position="163"/>
        <end position="177"/>
    </location>
</feature>
<comment type="caution">
    <text evidence="2">The sequence shown here is derived from an EMBL/GenBank/DDBJ whole genome shotgun (WGS) entry which is preliminary data.</text>
</comment>
<gene>
    <name evidence="2" type="ORF">D9756_002708</name>
</gene>
<evidence type="ECO:0000256" key="1">
    <source>
        <dbReference type="SAM" id="MobiDB-lite"/>
    </source>
</evidence>
<feature type="compositionally biased region" description="Low complexity" evidence="1">
    <location>
        <begin position="54"/>
        <end position="64"/>
    </location>
</feature>